<name>A0A7S1F0U9_NOCSC</name>
<dbReference type="Pfam" id="PF04193">
    <property type="entry name" value="PQ-loop"/>
    <property type="match status" value="2"/>
</dbReference>
<proteinExistence type="inferred from homology"/>
<evidence type="ECO:0000256" key="4">
    <source>
        <dbReference type="ARBA" id="ARBA00022737"/>
    </source>
</evidence>
<dbReference type="InterPro" id="IPR016817">
    <property type="entry name" value="MannP-dilichol_defect-1"/>
</dbReference>
<dbReference type="SMART" id="SM00679">
    <property type="entry name" value="CTNS"/>
    <property type="match status" value="2"/>
</dbReference>
<comment type="similarity">
    <text evidence="7">Belongs to the MPDU1 (TC 2.A.43.3) family.</text>
</comment>
<gene>
    <name evidence="9" type="ORF">NSCI0253_LOCUS9954</name>
</gene>
<dbReference type="PANTHER" id="PTHR12226">
    <property type="entry name" value="MANNOSE-P-DOLICHOL UTILIZATION DEFECT 1 LEC35 -RELATED"/>
    <property type="match status" value="1"/>
</dbReference>
<dbReference type="Gene3D" id="1.20.1280.290">
    <property type="match status" value="2"/>
</dbReference>
<evidence type="ECO:0000256" key="2">
    <source>
        <dbReference type="ARBA" id="ARBA00022448"/>
    </source>
</evidence>
<keyword evidence="5 8" id="KW-1133">Transmembrane helix</keyword>
<dbReference type="InterPro" id="IPR006603">
    <property type="entry name" value="PQ-loop_rpt"/>
</dbReference>
<keyword evidence="6 8" id="KW-0472">Membrane</keyword>
<dbReference type="AlphaFoldDB" id="A0A7S1F0U9"/>
<dbReference type="GO" id="GO:0016020">
    <property type="term" value="C:membrane"/>
    <property type="evidence" value="ECO:0007669"/>
    <property type="project" value="UniProtKB-SubCell"/>
</dbReference>
<feature type="transmembrane region" description="Helical" evidence="8">
    <location>
        <begin position="6"/>
        <end position="24"/>
    </location>
</feature>
<evidence type="ECO:0000256" key="5">
    <source>
        <dbReference type="ARBA" id="ARBA00022989"/>
    </source>
</evidence>
<comment type="subcellular location">
    <subcellularLocation>
        <location evidence="1">Membrane</location>
        <topology evidence="1">Multi-pass membrane protein</topology>
    </subcellularLocation>
</comment>
<dbReference type="EMBL" id="HBFQ01014383">
    <property type="protein sequence ID" value="CAD8835606.1"/>
    <property type="molecule type" value="Transcribed_RNA"/>
</dbReference>
<keyword evidence="2" id="KW-0813">Transport</keyword>
<reference evidence="9" key="1">
    <citation type="submission" date="2021-01" db="EMBL/GenBank/DDBJ databases">
        <authorList>
            <person name="Corre E."/>
            <person name="Pelletier E."/>
            <person name="Niang G."/>
            <person name="Scheremetjew M."/>
            <person name="Finn R."/>
            <person name="Kale V."/>
            <person name="Holt S."/>
            <person name="Cochrane G."/>
            <person name="Meng A."/>
            <person name="Brown T."/>
            <person name="Cohen L."/>
        </authorList>
    </citation>
    <scope>NUCLEOTIDE SEQUENCE</scope>
</reference>
<dbReference type="PANTHER" id="PTHR12226:SF2">
    <property type="entry name" value="MANNOSE-P-DOLICHOL UTILIZATION DEFECT 1 PROTEIN"/>
    <property type="match status" value="1"/>
</dbReference>
<sequence>MTPGTVLVHLINGSVVVGSLMTKLPQVFCIWRSRSVLGLSEASVVLEALGYCTAALYSATMRYPIGTYGETLSLSLQGLLIVLLFWFFSQNINLGMRFCGLVLWLGFVPLFLLASPPPLLIYLVGLTPPCLFSVARLQQIIVNHRQGHTGQLSPITLLLQCCGCAARIFTTFHVIAGDSVVLLSFSSSFLLNAVLVTQVIKFKRTTKALTARPSSEKAATHAE</sequence>
<evidence type="ECO:0000256" key="6">
    <source>
        <dbReference type="ARBA" id="ARBA00023136"/>
    </source>
</evidence>
<organism evidence="9">
    <name type="scientific">Noctiluca scintillans</name>
    <name type="common">Sea sparkle</name>
    <name type="synonym">Red tide dinoflagellate</name>
    <dbReference type="NCBI Taxonomy" id="2966"/>
    <lineage>
        <taxon>Eukaryota</taxon>
        <taxon>Sar</taxon>
        <taxon>Alveolata</taxon>
        <taxon>Dinophyceae</taxon>
        <taxon>Noctilucales</taxon>
        <taxon>Noctilucaceae</taxon>
        <taxon>Noctiluca</taxon>
    </lineage>
</organism>
<feature type="transmembrane region" description="Helical" evidence="8">
    <location>
        <begin position="36"/>
        <end position="59"/>
    </location>
</feature>
<feature type="transmembrane region" description="Helical" evidence="8">
    <location>
        <begin position="94"/>
        <end position="113"/>
    </location>
</feature>
<keyword evidence="4" id="KW-0677">Repeat</keyword>
<evidence type="ECO:0000313" key="9">
    <source>
        <dbReference type="EMBL" id="CAD8835606.1"/>
    </source>
</evidence>
<feature type="transmembrane region" description="Helical" evidence="8">
    <location>
        <begin position="65"/>
        <end position="87"/>
    </location>
</feature>
<evidence type="ECO:0000256" key="3">
    <source>
        <dbReference type="ARBA" id="ARBA00022692"/>
    </source>
</evidence>
<evidence type="ECO:0000256" key="8">
    <source>
        <dbReference type="SAM" id="Phobius"/>
    </source>
</evidence>
<evidence type="ECO:0000256" key="1">
    <source>
        <dbReference type="ARBA" id="ARBA00004141"/>
    </source>
</evidence>
<keyword evidence="3 8" id="KW-0812">Transmembrane</keyword>
<evidence type="ECO:0008006" key="10">
    <source>
        <dbReference type="Google" id="ProtNLM"/>
    </source>
</evidence>
<evidence type="ECO:0000256" key="7">
    <source>
        <dbReference type="ARBA" id="ARBA00038475"/>
    </source>
</evidence>
<protein>
    <recommendedName>
        <fullName evidence="10">Mannose-P-dolichol utilization defect 1 protein homolog</fullName>
    </recommendedName>
</protein>
<feature type="transmembrane region" description="Helical" evidence="8">
    <location>
        <begin position="181"/>
        <end position="200"/>
    </location>
</feature>
<accession>A0A7S1F0U9</accession>